<comment type="similarity">
    <text evidence="1">Belongs to the GASA family.</text>
</comment>
<evidence type="ECO:0000313" key="5">
    <source>
        <dbReference type="Proteomes" id="UP000515151"/>
    </source>
</evidence>
<gene>
    <name evidence="6" type="primary">LOC116204919</name>
    <name evidence="3" type="ORF">CDL15_Pgr028338</name>
</gene>
<evidence type="ECO:0000256" key="2">
    <source>
        <dbReference type="ARBA" id="ARBA00022941"/>
    </source>
</evidence>
<dbReference type="InterPro" id="IPR003854">
    <property type="entry name" value="GASA"/>
</dbReference>
<reference evidence="5" key="3">
    <citation type="journal article" date="2020" name="Plant Biotechnol. J.">
        <title>The pomegranate (Punica granatum L.) draft genome dissects genetic divergence between soft- and hard-seeded cultivars.</title>
        <authorList>
            <person name="Luo X."/>
            <person name="Li H."/>
            <person name="Wu Z."/>
            <person name="Yao W."/>
            <person name="Zhao P."/>
            <person name="Cao D."/>
            <person name="Yu H."/>
            <person name="Li K."/>
            <person name="Poudel K."/>
            <person name="Zhao D."/>
            <person name="Zhang F."/>
            <person name="Xia X."/>
            <person name="Chen L."/>
            <person name="Wang Q."/>
            <person name="Jing D."/>
            <person name="Cao S."/>
        </authorList>
    </citation>
    <scope>NUCLEOTIDE SEQUENCE [LARGE SCALE GENOMIC DNA]</scope>
</reference>
<reference evidence="6" key="4">
    <citation type="submission" date="2025-04" db="UniProtKB">
        <authorList>
            <consortium name="RefSeq"/>
        </authorList>
    </citation>
    <scope>IDENTIFICATION</scope>
    <source>
        <tissue evidence="6">Leaf</tissue>
    </source>
</reference>
<protein>
    <submittedName>
        <fullName evidence="6">Gibberellin-regulated protein 9-like</fullName>
    </submittedName>
</protein>
<dbReference type="GeneID" id="116204919"/>
<name>A0A218W3Y3_PUNGR</name>
<dbReference type="EMBL" id="MTKT01005384">
    <property type="protein sequence ID" value="OWM67475.1"/>
    <property type="molecule type" value="Genomic_DNA"/>
</dbReference>
<keyword evidence="2" id="KW-0939">Gibberellin signaling pathway</keyword>
<organism evidence="3 4">
    <name type="scientific">Punica granatum</name>
    <name type="common">Pomegranate</name>
    <dbReference type="NCBI Taxonomy" id="22663"/>
    <lineage>
        <taxon>Eukaryota</taxon>
        <taxon>Viridiplantae</taxon>
        <taxon>Streptophyta</taxon>
        <taxon>Embryophyta</taxon>
        <taxon>Tracheophyta</taxon>
        <taxon>Spermatophyta</taxon>
        <taxon>Magnoliopsida</taxon>
        <taxon>eudicotyledons</taxon>
        <taxon>Gunneridae</taxon>
        <taxon>Pentapetalae</taxon>
        <taxon>rosids</taxon>
        <taxon>malvids</taxon>
        <taxon>Myrtales</taxon>
        <taxon>Lythraceae</taxon>
        <taxon>Punica</taxon>
    </lineage>
</organism>
<dbReference type="GO" id="GO:0009740">
    <property type="term" value="P:gibberellic acid mediated signaling pathway"/>
    <property type="evidence" value="ECO:0007669"/>
    <property type="project" value="UniProtKB-KW"/>
</dbReference>
<keyword evidence="5" id="KW-1185">Reference proteome</keyword>
<dbReference type="PANTHER" id="PTHR23201">
    <property type="entry name" value="EXTENSIN, PROLINE-RICH PROTEIN"/>
    <property type="match status" value="1"/>
</dbReference>
<accession>A0A218W3Y3</accession>
<dbReference type="RefSeq" id="XP_031393151.1">
    <property type="nucleotide sequence ID" value="XM_031537291.1"/>
</dbReference>
<evidence type="ECO:0000256" key="1">
    <source>
        <dbReference type="ARBA" id="ARBA00010582"/>
    </source>
</evidence>
<evidence type="ECO:0000313" key="6">
    <source>
        <dbReference type="RefSeq" id="XP_031393151.1"/>
    </source>
</evidence>
<dbReference type="AlphaFoldDB" id="A0A218W3Y3"/>
<reference evidence="4" key="1">
    <citation type="journal article" date="2017" name="Plant J.">
        <title>The pomegranate (Punica granatum L.) genome and the genomics of punicalagin biosynthesis.</title>
        <authorList>
            <person name="Qin G."/>
            <person name="Xu C."/>
            <person name="Ming R."/>
            <person name="Tang H."/>
            <person name="Guyot R."/>
            <person name="Kramer E.M."/>
            <person name="Hu Y."/>
            <person name="Yi X."/>
            <person name="Qi Y."/>
            <person name="Xu X."/>
            <person name="Gao Z."/>
            <person name="Pan H."/>
            <person name="Jian J."/>
            <person name="Tian Y."/>
            <person name="Yue Z."/>
            <person name="Xu Y."/>
        </authorList>
    </citation>
    <scope>NUCLEOTIDE SEQUENCE [LARGE SCALE GENOMIC DNA]</scope>
    <source>
        <strain evidence="4">cv. Dabenzi</strain>
    </source>
</reference>
<evidence type="ECO:0000313" key="4">
    <source>
        <dbReference type="Proteomes" id="UP000197138"/>
    </source>
</evidence>
<dbReference type="Proteomes" id="UP000197138">
    <property type="component" value="Unassembled WGS sequence"/>
</dbReference>
<dbReference type="Pfam" id="PF02704">
    <property type="entry name" value="GASA"/>
    <property type="match status" value="1"/>
</dbReference>
<dbReference type="PANTHER" id="PTHR23201:SF20">
    <property type="entry name" value="GIBBERELLIN-REGULATED PROTEIN 9-LIKE"/>
    <property type="match status" value="1"/>
</dbReference>
<sequence length="144" mass="16104">MLSSHKPSPRQEENYSGYFSKFVVVSQVREKMQKKLFVILVLAVLSLQAFAEVSSVMNPPNSLGTIDGESQAIAIDRRSHPRKINCGHECSRRCKKSSRKNLCHRACKTCCRRCNCVLPGTYGNLSACPCYASLRTHGNRPKCP</sequence>
<evidence type="ECO:0000313" key="3">
    <source>
        <dbReference type="EMBL" id="OWM67475.1"/>
    </source>
</evidence>
<dbReference type="Proteomes" id="UP000515151">
    <property type="component" value="Chromosome 4"/>
</dbReference>
<dbReference type="OrthoDB" id="625265at2759"/>
<reference evidence="3" key="2">
    <citation type="submission" date="2017-06" db="EMBL/GenBank/DDBJ databases">
        <title>The pomegranate genome and the genomics of punicalagin biosynthesis.</title>
        <authorList>
            <person name="Xu C."/>
        </authorList>
    </citation>
    <scope>NUCLEOTIDE SEQUENCE [LARGE SCALE GENOMIC DNA]</scope>
    <source>
        <tissue evidence="3">Fresh leaf</tissue>
    </source>
</reference>
<proteinExistence type="inferred from homology"/>